<feature type="domain" description="TRAP C4-dicarboxylate transport system permease DctM subunit" evidence="8">
    <location>
        <begin position="16"/>
        <end position="429"/>
    </location>
</feature>
<comment type="similarity">
    <text evidence="7">Belongs to the TRAP transporter large permease family.</text>
</comment>
<dbReference type="EMBL" id="JBHSGI010000002">
    <property type="protein sequence ID" value="MFC4667810.1"/>
    <property type="molecule type" value="Genomic_DNA"/>
</dbReference>
<organism evidence="9 10">
    <name type="scientific">Seohaeicola nanhaiensis</name>
    <dbReference type="NCBI Taxonomy" id="1387282"/>
    <lineage>
        <taxon>Bacteria</taxon>
        <taxon>Pseudomonadati</taxon>
        <taxon>Pseudomonadota</taxon>
        <taxon>Alphaproteobacteria</taxon>
        <taxon>Rhodobacterales</taxon>
        <taxon>Roseobacteraceae</taxon>
        <taxon>Seohaeicola</taxon>
    </lineage>
</organism>
<evidence type="ECO:0000256" key="3">
    <source>
        <dbReference type="ARBA" id="ARBA00022519"/>
    </source>
</evidence>
<proteinExistence type="inferred from homology"/>
<keyword evidence="2" id="KW-1003">Cell membrane</keyword>
<dbReference type="Pfam" id="PF06808">
    <property type="entry name" value="DctM"/>
    <property type="match status" value="1"/>
</dbReference>
<evidence type="ECO:0000256" key="6">
    <source>
        <dbReference type="ARBA" id="ARBA00023136"/>
    </source>
</evidence>
<feature type="transmembrane region" description="Helical" evidence="7">
    <location>
        <begin position="317"/>
        <end position="339"/>
    </location>
</feature>
<keyword evidence="4 7" id="KW-0812">Transmembrane</keyword>
<evidence type="ECO:0000259" key="8">
    <source>
        <dbReference type="Pfam" id="PF06808"/>
    </source>
</evidence>
<keyword evidence="7" id="KW-0813">Transport</keyword>
<evidence type="ECO:0000313" key="10">
    <source>
        <dbReference type="Proteomes" id="UP001595973"/>
    </source>
</evidence>
<feature type="transmembrane region" description="Helical" evidence="7">
    <location>
        <begin position="63"/>
        <end position="84"/>
    </location>
</feature>
<dbReference type="RefSeq" id="WP_380716044.1">
    <property type="nucleotide sequence ID" value="NZ_JBHSGI010000002.1"/>
</dbReference>
<dbReference type="InterPro" id="IPR010656">
    <property type="entry name" value="DctM"/>
</dbReference>
<reference evidence="10" key="1">
    <citation type="journal article" date="2019" name="Int. J. Syst. Evol. Microbiol.">
        <title>The Global Catalogue of Microorganisms (GCM) 10K type strain sequencing project: providing services to taxonomists for standard genome sequencing and annotation.</title>
        <authorList>
            <consortium name="The Broad Institute Genomics Platform"/>
            <consortium name="The Broad Institute Genome Sequencing Center for Infectious Disease"/>
            <person name="Wu L."/>
            <person name="Ma J."/>
        </authorList>
    </citation>
    <scope>NUCLEOTIDE SEQUENCE [LARGE SCALE GENOMIC DNA]</scope>
    <source>
        <strain evidence="10">CGMCC 4.7283</strain>
    </source>
</reference>
<dbReference type="PIRSF" id="PIRSF006066">
    <property type="entry name" value="HI0050"/>
    <property type="match status" value="1"/>
</dbReference>
<evidence type="ECO:0000256" key="4">
    <source>
        <dbReference type="ARBA" id="ARBA00022692"/>
    </source>
</evidence>
<dbReference type="InterPro" id="IPR004681">
    <property type="entry name" value="TRAP_DctM"/>
</dbReference>
<name>A0ABV9KC76_9RHOB</name>
<feature type="transmembrane region" description="Helical" evidence="7">
    <location>
        <begin position="104"/>
        <end position="126"/>
    </location>
</feature>
<dbReference type="PANTHER" id="PTHR33362:SF5">
    <property type="entry name" value="C4-DICARBOXYLATE TRAP TRANSPORTER LARGE PERMEASE PROTEIN DCTM"/>
    <property type="match status" value="1"/>
</dbReference>
<evidence type="ECO:0000256" key="5">
    <source>
        <dbReference type="ARBA" id="ARBA00022989"/>
    </source>
</evidence>
<feature type="transmembrane region" description="Helical" evidence="7">
    <location>
        <begin position="138"/>
        <end position="159"/>
    </location>
</feature>
<feature type="transmembrane region" description="Helical" evidence="7">
    <location>
        <begin position="255"/>
        <end position="272"/>
    </location>
</feature>
<feature type="transmembrane region" description="Helical" evidence="7">
    <location>
        <begin position="37"/>
        <end position="56"/>
    </location>
</feature>
<feature type="transmembrane region" description="Helical" evidence="7">
    <location>
        <begin position="369"/>
        <end position="395"/>
    </location>
</feature>
<evidence type="ECO:0000256" key="2">
    <source>
        <dbReference type="ARBA" id="ARBA00022475"/>
    </source>
</evidence>
<comment type="subcellular location">
    <subcellularLocation>
        <location evidence="1 7">Cell inner membrane</location>
        <topology evidence="1 7">Multi-pass membrane protein</topology>
    </subcellularLocation>
</comment>
<evidence type="ECO:0000256" key="1">
    <source>
        <dbReference type="ARBA" id="ARBA00004429"/>
    </source>
</evidence>
<gene>
    <name evidence="9" type="ORF">ACFO5X_04530</name>
</gene>
<evidence type="ECO:0000313" key="9">
    <source>
        <dbReference type="EMBL" id="MFC4667810.1"/>
    </source>
</evidence>
<keyword evidence="10" id="KW-1185">Reference proteome</keyword>
<feature type="transmembrane region" description="Helical" evidence="7">
    <location>
        <begin position="179"/>
        <end position="200"/>
    </location>
</feature>
<comment type="caution">
    <text evidence="9">The sequence shown here is derived from an EMBL/GenBank/DDBJ whole genome shotgun (WGS) entry which is preliminary data.</text>
</comment>
<feature type="transmembrane region" description="Helical" evidence="7">
    <location>
        <begin position="407"/>
        <end position="435"/>
    </location>
</feature>
<keyword evidence="3 7" id="KW-0997">Cell inner membrane</keyword>
<feature type="transmembrane region" description="Helical" evidence="7">
    <location>
        <begin position="7"/>
        <end position="31"/>
    </location>
</feature>
<dbReference type="PANTHER" id="PTHR33362">
    <property type="entry name" value="SIALIC ACID TRAP TRANSPORTER PERMEASE PROTEIN SIAT-RELATED"/>
    <property type="match status" value="1"/>
</dbReference>
<keyword evidence="5 7" id="KW-1133">Transmembrane helix</keyword>
<dbReference type="Proteomes" id="UP001595973">
    <property type="component" value="Unassembled WGS sequence"/>
</dbReference>
<feature type="transmembrane region" description="Helical" evidence="7">
    <location>
        <begin position="226"/>
        <end position="249"/>
    </location>
</feature>
<evidence type="ECO:0000256" key="7">
    <source>
        <dbReference type="RuleBase" id="RU369079"/>
    </source>
</evidence>
<comment type="subunit">
    <text evidence="7">The complex comprises the extracytoplasmic solute receptor protein and the two transmembrane proteins.</text>
</comment>
<dbReference type="NCBIfam" id="TIGR00786">
    <property type="entry name" value="dctM"/>
    <property type="match status" value="1"/>
</dbReference>
<comment type="function">
    <text evidence="7">Part of the tripartite ATP-independent periplasmic (TRAP) transport system.</text>
</comment>
<accession>A0ABV9KC76</accession>
<protein>
    <recommendedName>
        <fullName evidence="7">TRAP transporter large permease protein</fullName>
    </recommendedName>
</protein>
<keyword evidence="6 7" id="KW-0472">Membrane</keyword>
<feature type="transmembrane region" description="Helical" evidence="7">
    <location>
        <begin position="284"/>
        <end position="305"/>
    </location>
</feature>
<sequence>MSPVGWELLLGLMGGFLVLLMALGVPVAFAFLALNLVGAYFIFGGVAGISLLVLNATESIGTFVLVPIPLFVLMGEILLTTGLATRAIHAIERAIAGVPGRLSLVAIASGTVFASLSGSSIANTAVLGRVLLPDMLRLGYHPTVSIGPILGIGGVAMLIPPSALAVLLGSLAGMPISNLLLAGILPGLLLATLYVAYIVIAVRMRPGLAPPAPVERMSLGARLAPFVRDVLPLMGIVIVVVGSILGGYATPSESAALGCLATLIAAACYRSLTLRALVDALMGTVRTSAMILIIISGSITFSQILSFSGASREFVEAILGVGLDPLVLVALMLLIALLLGTLMDQVSIMMITLPIFMPLIHAADVDQIWFGVMMLVALEVGLITPPFGLLLFIMQSVAPAGVSMREIMVAIVPFILLELVGLGLIFAFPVIALWLPGFL</sequence>